<gene>
    <name evidence="2" type="ORF">QE152_g29088</name>
</gene>
<keyword evidence="3" id="KW-1185">Reference proteome</keyword>
<reference evidence="2 3" key="1">
    <citation type="journal article" date="2024" name="BMC Genomics">
        <title>De novo assembly and annotation of Popillia japonica's genome with initial clues to its potential as an invasive pest.</title>
        <authorList>
            <person name="Cucini C."/>
            <person name="Boschi S."/>
            <person name="Funari R."/>
            <person name="Cardaioli E."/>
            <person name="Iannotti N."/>
            <person name="Marturano G."/>
            <person name="Paoli F."/>
            <person name="Bruttini M."/>
            <person name="Carapelli A."/>
            <person name="Frati F."/>
            <person name="Nardi F."/>
        </authorList>
    </citation>
    <scope>NUCLEOTIDE SEQUENCE [LARGE SCALE GENOMIC DNA]</scope>
    <source>
        <strain evidence="2">DMR45628</strain>
    </source>
</reference>
<feature type="region of interest" description="Disordered" evidence="1">
    <location>
        <begin position="41"/>
        <end position="88"/>
    </location>
</feature>
<protein>
    <submittedName>
        <fullName evidence="2">Uncharacterized protein</fullName>
    </submittedName>
</protein>
<feature type="compositionally biased region" description="Polar residues" evidence="1">
    <location>
        <begin position="60"/>
        <end position="88"/>
    </location>
</feature>
<accession>A0AAW1JKB4</accession>
<sequence>MLRLSNVKALTRKQVRFAPYNSEDSNSSVESLSLLASRIGKIHDAEENNGRPDVRANDITGENPQQPEHMSDMDIQTSQESQGSRQQA</sequence>
<evidence type="ECO:0000313" key="2">
    <source>
        <dbReference type="EMBL" id="KAK9703830.1"/>
    </source>
</evidence>
<feature type="compositionally biased region" description="Basic and acidic residues" evidence="1">
    <location>
        <begin position="41"/>
        <end position="56"/>
    </location>
</feature>
<dbReference type="AlphaFoldDB" id="A0AAW1JKB4"/>
<dbReference type="EMBL" id="JASPKY010000363">
    <property type="protein sequence ID" value="KAK9703830.1"/>
    <property type="molecule type" value="Genomic_DNA"/>
</dbReference>
<name>A0AAW1JKB4_POPJA</name>
<dbReference type="Proteomes" id="UP001458880">
    <property type="component" value="Unassembled WGS sequence"/>
</dbReference>
<proteinExistence type="predicted"/>
<evidence type="ECO:0000256" key="1">
    <source>
        <dbReference type="SAM" id="MobiDB-lite"/>
    </source>
</evidence>
<comment type="caution">
    <text evidence="2">The sequence shown here is derived from an EMBL/GenBank/DDBJ whole genome shotgun (WGS) entry which is preliminary data.</text>
</comment>
<evidence type="ECO:0000313" key="3">
    <source>
        <dbReference type="Proteomes" id="UP001458880"/>
    </source>
</evidence>
<organism evidence="2 3">
    <name type="scientific">Popillia japonica</name>
    <name type="common">Japanese beetle</name>
    <dbReference type="NCBI Taxonomy" id="7064"/>
    <lineage>
        <taxon>Eukaryota</taxon>
        <taxon>Metazoa</taxon>
        <taxon>Ecdysozoa</taxon>
        <taxon>Arthropoda</taxon>
        <taxon>Hexapoda</taxon>
        <taxon>Insecta</taxon>
        <taxon>Pterygota</taxon>
        <taxon>Neoptera</taxon>
        <taxon>Endopterygota</taxon>
        <taxon>Coleoptera</taxon>
        <taxon>Polyphaga</taxon>
        <taxon>Scarabaeiformia</taxon>
        <taxon>Scarabaeidae</taxon>
        <taxon>Rutelinae</taxon>
        <taxon>Popillia</taxon>
    </lineage>
</organism>